<keyword evidence="10" id="KW-1185">Reference proteome</keyword>
<dbReference type="KEGG" id="tpal:117653498"/>
<evidence type="ECO:0000256" key="2">
    <source>
        <dbReference type="ARBA" id="ARBA00022722"/>
    </source>
</evidence>
<feature type="region of interest" description="Disordered" evidence="8">
    <location>
        <begin position="206"/>
        <end position="236"/>
    </location>
</feature>
<dbReference type="PANTHER" id="PTHR13058">
    <property type="entry name" value="THREE PRIME REPAIR EXONUCLEASE 1, 2"/>
    <property type="match status" value="1"/>
</dbReference>
<organism evidence="11">
    <name type="scientific">Thrips palmi</name>
    <name type="common">Melon thrips</name>
    <dbReference type="NCBI Taxonomy" id="161013"/>
    <lineage>
        <taxon>Eukaryota</taxon>
        <taxon>Metazoa</taxon>
        <taxon>Ecdysozoa</taxon>
        <taxon>Arthropoda</taxon>
        <taxon>Hexapoda</taxon>
        <taxon>Insecta</taxon>
        <taxon>Pterygota</taxon>
        <taxon>Neoptera</taxon>
        <taxon>Paraneoptera</taxon>
        <taxon>Thysanoptera</taxon>
        <taxon>Terebrantia</taxon>
        <taxon>Thripoidea</taxon>
        <taxon>Thripidae</taxon>
        <taxon>Thrips</taxon>
    </lineage>
</organism>
<keyword evidence="5" id="KW-0269">Exonuclease</keyword>
<keyword evidence="2" id="KW-0540">Nuclease</keyword>
<keyword evidence="4" id="KW-0378">Hydrolase</keyword>
<dbReference type="GeneID" id="117653498"/>
<accession>A0A6P9AAJ4</accession>
<reference evidence="11" key="1">
    <citation type="submission" date="2025-08" db="UniProtKB">
        <authorList>
            <consortium name="RefSeq"/>
        </authorList>
    </citation>
    <scope>IDENTIFICATION</scope>
    <source>
        <tissue evidence="11">Total insect</tissue>
    </source>
</reference>
<dbReference type="RefSeq" id="XP_034255083.1">
    <property type="nucleotide sequence ID" value="XM_034399192.1"/>
</dbReference>
<dbReference type="Gene3D" id="3.30.420.10">
    <property type="entry name" value="Ribonuclease H-like superfamily/Ribonuclease H"/>
    <property type="match status" value="1"/>
</dbReference>
<name>A0A6P9AAJ4_THRPL</name>
<evidence type="ECO:0000256" key="7">
    <source>
        <dbReference type="ARBA" id="ARBA00025769"/>
    </source>
</evidence>
<dbReference type="OrthoDB" id="10250935at2759"/>
<dbReference type="SUPFAM" id="SSF53098">
    <property type="entry name" value="Ribonuclease H-like"/>
    <property type="match status" value="1"/>
</dbReference>
<proteinExistence type="inferred from homology"/>
<feature type="domain" description="Exonuclease" evidence="9">
    <location>
        <begin position="6"/>
        <end position="295"/>
    </location>
</feature>
<dbReference type="FunCoup" id="A0A6P9AAJ4">
    <property type="interactions" value="86"/>
</dbReference>
<dbReference type="PANTHER" id="PTHR13058:SF19">
    <property type="entry name" value="LD40940P"/>
    <property type="match status" value="1"/>
</dbReference>
<dbReference type="GO" id="GO:0046872">
    <property type="term" value="F:metal ion binding"/>
    <property type="evidence" value="ECO:0007669"/>
    <property type="project" value="UniProtKB-KW"/>
</dbReference>
<dbReference type="Proteomes" id="UP000515158">
    <property type="component" value="Unplaced"/>
</dbReference>
<evidence type="ECO:0000256" key="1">
    <source>
        <dbReference type="ARBA" id="ARBA00001946"/>
    </source>
</evidence>
<comment type="cofactor">
    <cofactor evidence="1">
        <name>Mg(2+)</name>
        <dbReference type="ChEBI" id="CHEBI:18420"/>
    </cofactor>
</comment>
<dbReference type="InterPro" id="IPR013520">
    <property type="entry name" value="Ribonucl_H"/>
</dbReference>
<evidence type="ECO:0000256" key="8">
    <source>
        <dbReference type="SAM" id="MobiDB-lite"/>
    </source>
</evidence>
<dbReference type="SMART" id="SM00479">
    <property type="entry name" value="EXOIII"/>
    <property type="match status" value="1"/>
</dbReference>
<dbReference type="GO" id="GO:0006308">
    <property type="term" value="P:DNA catabolic process"/>
    <property type="evidence" value="ECO:0007669"/>
    <property type="project" value="TreeGrafter"/>
</dbReference>
<dbReference type="AlphaFoldDB" id="A0A6P9AAJ4"/>
<keyword evidence="6" id="KW-0460">Magnesium</keyword>
<protein>
    <submittedName>
        <fullName evidence="11">Uncharacterized protein LOC117653498</fullName>
    </submittedName>
</protein>
<gene>
    <name evidence="11" type="primary">LOC117653498</name>
</gene>
<dbReference type="InterPro" id="IPR036397">
    <property type="entry name" value="RNaseH_sf"/>
</dbReference>
<dbReference type="InterPro" id="IPR040393">
    <property type="entry name" value="TREX1/2"/>
</dbReference>
<evidence type="ECO:0000256" key="4">
    <source>
        <dbReference type="ARBA" id="ARBA00022801"/>
    </source>
</evidence>
<dbReference type="InParanoid" id="A0A6P9AAJ4"/>
<sequence>MLPFKSFVILDLESSGLPAFGGKTKITELSFIGVLTDHLLESHRKSESAPRVLQKLSLCFYPQKRIDFEATEITGLDNFLLEEIPAFNNEACDIVASFLSRMPSPLCLIAHNGMKFDFQLLKSELAAKKKELPDDIFCADSILAYRTIFPATSQKFATSPGLISPVRNTISSDPVTPPKPVQLISNGSDLECSKINSELPSVSEFKKTNETTPKHSVRQECPPLKRKNADNENGDSQGKIVRKKLFKGQGKPDSYKLVDLYSHIHGKGPEYGHRAESDSMSLLECVVATAPEFLSWVENNSLPFKRIPCMW</sequence>
<dbReference type="GO" id="GO:0008296">
    <property type="term" value="F:3'-5'-DNA exonuclease activity"/>
    <property type="evidence" value="ECO:0007669"/>
    <property type="project" value="TreeGrafter"/>
</dbReference>
<dbReference type="GO" id="GO:0005737">
    <property type="term" value="C:cytoplasm"/>
    <property type="evidence" value="ECO:0007669"/>
    <property type="project" value="TreeGrafter"/>
</dbReference>
<keyword evidence="3" id="KW-0479">Metal-binding</keyword>
<comment type="similarity">
    <text evidence="7">Belongs to the exonuclease superfamily. TREX family.</text>
</comment>
<evidence type="ECO:0000259" key="9">
    <source>
        <dbReference type="SMART" id="SM00479"/>
    </source>
</evidence>
<evidence type="ECO:0000313" key="10">
    <source>
        <dbReference type="Proteomes" id="UP000515158"/>
    </source>
</evidence>
<evidence type="ECO:0000313" key="11">
    <source>
        <dbReference type="RefSeq" id="XP_034255083.1"/>
    </source>
</evidence>
<evidence type="ECO:0000256" key="3">
    <source>
        <dbReference type="ARBA" id="ARBA00022723"/>
    </source>
</evidence>
<dbReference type="InterPro" id="IPR012337">
    <property type="entry name" value="RNaseH-like_sf"/>
</dbReference>
<evidence type="ECO:0000256" key="5">
    <source>
        <dbReference type="ARBA" id="ARBA00022839"/>
    </source>
</evidence>
<dbReference type="GO" id="GO:0003676">
    <property type="term" value="F:nucleic acid binding"/>
    <property type="evidence" value="ECO:0007669"/>
    <property type="project" value="InterPro"/>
</dbReference>
<evidence type="ECO:0000256" key="6">
    <source>
        <dbReference type="ARBA" id="ARBA00022842"/>
    </source>
</evidence>